<evidence type="ECO:0000313" key="1">
    <source>
        <dbReference type="EMBL" id="ATS92422.1"/>
    </source>
</evidence>
<reference evidence="1 2" key="1">
    <citation type="submission" date="2017-10" db="EMBL/GenBank/DDBJ databases">
        <title>Complete genome sequence of Escherichia coli bacteriophage PGT2.</title>
        <authorList>
            <person name="Kulikov E.E."/>
            <person name="Golomidova A.K."/>
            <person name="Kudryavtseva A.V."/>
            <person name="Letarov A.V."/>
        </authorList>
    </citation>
    <scope>NUCLEOTIDE SEQUENCE [LARGE SCALE GENOMIC DNA]</scope>
</reference>
<keyword evidence="2" id="KW-1185">Reference proteome</keyword>
<evidence type="ECO:0000313" key="2">
    <source>
        <dbReference type="Proteomes" id="UP000240674"/>
    </source>
</evidence>
<sequence length="88" mass="9818">MKLSKQTATDIRSALIGKDVPAIAKAYQEKGLSFTRFIWDAYHSIGHAKTNEILTANNKLTVIGGYVTDINDSHIETMLKLAFKDCKF</sequence>
<proteinExistence type="predicted"/>
<gene>
    <name evidence="1" type="ORF">PGT2_g00004</name>
</gene>
<dbReference type="Proteomes" id="UP000240674">
    <property type="component" value="Segment"/>
</dbReference>
<organism evidence="1 2">
    <name type="scientific">Escherichia phage PGT2</name>
    <dbReference type="NCBI Taxonomy" id="2047782"/>
    <lineage>
        <taxon>Viruses</taxon>
        <taxon>Duplodnaviria</taxon>
        <taxon>Heunggongvirae</taxon>
        <taxon>Uroviricota</taxon>
        <taxon>Caudoviricetes</taxon>
        <taxon>Autographivirales</taxon>
        <taxon>Autonotataviridae</taxon>
        <taxon>Ermolevavirus</taxon>
        <taxon>Ermolevavirus PGT2</taxon>
    </lineage>
</organism>
<protein>
    <submittedName>
        <fullName evidence="1">Uncharacterized protein</fullName>
    </submittedName>
</protein>
<dbReference type="EMBL" id="MG201401">
    <property type="protein sequence ID" value="ATS92422.1"/>
    <property type="molecule type" value="Genomic_DNA"/>
</dbReference>
<accession>A0A2D2W2Q2</accession>
<name>A0A2D2W2Q2_9CAUD</name>